<organism evidence="3 4">
    <name type="scientific">Bizionia echini</name>
    <dbReference type="NCBI Taxonomy" id="649333"/>
    <lineage>
        <taxon>Bacteria</taxon>
        <taxon>Pseudomonadati</taxon>
        <taxon>Bacteroidota</taxon>
        <taxon>Flavobacteriia</taxon>
        <taxon>Flavobacteriales</taxon>
        <taxon>Flavobacteriaceae</taxon>
        <taxon>Bizionia</taxon>
    </lineage>
</organism>
<dbReference type="GO" id="GO:0004077">
    <property type="term" value="F:biotin--[biotin carboxyl-carrier protein] ligase activity"/>
    <property type="evidence" value="ECO:0007669"/>
    <property type="project" value="InterPro"/>
</dbReference>
<gene>
    <name evidence="3" type="ORF">SAMN04487989_10942</name>
</gene>
<dbReference type="AlphaFoldDB" id="A0A1I5DNR5"/>
<feature type="domain" description="BPL/LPL catalytic" evidence="2">
    <location>
        <begin position="1"/>
        <end position="177"/>
    </location>
</feature>
<name>A0A1I5DNR5_9FLAO</name>
<dbReference type="InterPro" id="IPR045864">
    <property type="entry name" value="aa-tRNA-synth_II/BPL/LPL"/>
</dbReference>
<keyword evidence="4" id="KW-1185">Reference proteome</keyword>
<accession>A0A1I5DNR5</accession>
<dbReference type="EMBL" id="FOVN01000009">
    <property type="protein sequence ID" value="SFO00838.1"/>
    <property type="molecule type" value="Genomic_DNA"/>
</dbReference>
<dbReference type="GO" id="GO:0005737">
    <property type="term" value="C:cytoplasm"/>
    <property type="evidence" value="ECO:0007669"/>
    <property type="project" value="TreeGrafter"/>
</dbReference>
<dbReference type="SUPFAM" id="SSF55681">
    <property type="entry name" value="Class II aaRS and biotin synthetases"/>
    <property type="match status" value="1"/>
</dbReference>
<dbReference type="Gene3D" id="3.30.930.10">
    <property type="entry name" value="Bira Bifunctional Protein, Domain 2"/>
    <property type="match status" value="1"/>
</dbReference>
<dbReference type="Proteomes" id="UP000198705">
    <property type="component" value="Unassembled WGS sequence"/>
</dbReference>
<dbReference type="OrthoDB" id="9807064at2"/>
<dbReference type="STRING" id="649333.SAMN04487989_10942"/>
<dbReference type="InterPro" id="IPR004408">
    <property type="entry name" value="Biotin_CoA_COase_ligase"/>
</dbReference>
<dbReference type="RefSeq" id="WP_092210051.1">
    <property type="nucleotide sequence ID" value="NZ_FOVN01000009.1"/>
</dbReference>
<dbReference type="PROSITE" id="PS51733">
    <property type="entry name" value="BPL_LPL_CATALYTIC"/>
    <property type="match status" value="1"/>
</dbReference>
<dbReference type="PANTHER" id="PTHR12835:SF5">
    <property type="entry name" value="BIOTIN--PROTEIN LIGASE"/>
    <property type="match status" value="1"/>
</dbReference>
<dbReference type="NCBIfam" id="TIGR00121">
    <property type="entry name" value="birA_ligase"/>
    <property type="match status" value="1"/>
</dbReference>
<evidence type="ECO:0000313" key="4">
    <source>
        <dbReference type="Proteomes" id="UP000198705"/>
    </source>
</evidence>
<evidence type="ECO:0000256" key="1">
    <source>
        <dbReference type="ARBA" id="ARBA00022598"/>
    </source>
</evidence>
<evidence type="ECO:0000259" key="2">
    <source>
        <dbReference type="PROSITE" id="PS51733"/>
    </source>
</evidence>
<sequence>MHIIKLNATDSTNSYLRALSTRNTLADYTIVTAKHQTNGRGQRGTNWESESDKNLMFSIFKNVSFLDFQDNFFISMVTSLALIKTLQQFLIPKLSIKWPNDILSENKKVCGILIENTVKQNAFGGTIIGIGLNVNQTQFNGLPNASSLQLITGTHLNTDELLLNIVSNLRFYFKLLKTNQKTLLKETYEGYLFRKNKPSTFKSLDGNLFTGYIQGVTNSGNIQILLEDEIIAEFELKEITLLY</sequence>
<dbReference type="Pfam" id="PF03099">
    <property type="entry name" value="BPL_LplA_LipB"/>
    <property type="match status" value="1"/>
</dbReference>
<dbReference type="CDD" id="cd16442">
    <property type="entry name" value="BPL"/>
    <property type="match status" value="1"/>
</dbReference>
<reference evidence="4" key="1">
    <citation type="submission" date="2016-10" db="EMBL/GenBank/DDBJ databases">
        <authorList>
            <person name="Varghese N."/>
            <person name="Submissions S."/>
        </authorList>
    </citation>
    <scope>NUCLEOTIDE SEQUENCE [LARGE SCALE GENOMIC DNA]</scope>
    <source>
        <strain evidence="4">DSM 23925</strain>
    </source>
</reference>
<protein>
    <submittedName>
        <fullName evidence="3">BirA family transcriptional regulator, biotin operon repressor / biotin-[acetyl-CoA-carboxylase] ligase</fullName>
    </submittedName>
</protein>
<evidence type="ECO:0000313" key="3">
    <source>
        <dbReference type="EMBL" id="SFO00838.1"/>
    </source>
</evidence>
<dbReference type="InterPro" id="IPR004143">
    <property type="entry name" value="BPL_LPL_catalytic"/>
</dbReference>
<dbReference type="PANTHER" id="PTHR12835">
    <property type="entry name" value="BIOTIN PROTEIN LIGASE"/>
    <property type="match status" value="1"/>
</dbReference>
<proteinExistence type="predicted"/>
<keyword evidence="1 3" id="KW-0436">Ligase</keyword>